<keyword evidence="3" id="KW-0175">Coiled coil</keyword>
<dbReference type="PROSITE" id="PS52050">
    <property type="entry name" value="WYL"/>
    <property type="match status" value="1"/>
</dbReference>
<feature type="domain" description="HTH deoR-type" evidence="4">
    <location>
        <begin position="2"/>
        <end position="61"/>
    </location>
</feature>
<sequence length="323" mass="37841">MRLHRLLGIIMLLDSRGVMTAKNLAKILETSERTIYRDIDILCEAGIPIFSIPGPNGGYSFMEDYKINSNVLESGDAIHLLLSSMGIRPEKNTEMAQQLKNAMIKLENNVSKEHKEELIKAKERFFIDSEPWWGKRIESKNIDIIKKSVLNLKKLKVRYKKFNGEVSERILRPYGAVVKNSEWYVIAFCELKNDIRVFMSNRIENIEVLDESFSMAENFSLETFWENSKQQFVKHASLKIEPKVYPVKLKFYEEKQQTLQGFYVHSFSKVENDWIYDIDMISFQTACNVLFPLSDRIEVLEPVELREYIIKKSTKILNLYKTR</sequence>
<evidence type="ECO:0000313" key="6">
    <source>
        <dbReference type="Proteomes" id="UP000579281"/>
    </source>
</evidence>
<dbReference type="InterPro" id="IPR026881">
    <property type="entry name" value="WYL_dom"/>
</dbReference>
<keyword evidence="6" id="KW-1185">Reference proteome</keyword>
<gene>
    <name evidence="5" type="ORF">HNQ80_000596</name>
</gene>
<feature type="coiled-coil region" evidence="3">
    <location>
        <begin position="96"/>
        <end position="124"/>
    </location>
</feature>
<keyword evidence="5" id="KW-0238">DNA-binding</keyword>
<evidence type="ECO:0000256" key="2">
    <source>
        <dbReference type="ARBA" id="ARBA00023163"/>
    </source>
</evidence>
<protein>
    <submittedName>
        <fullName evidence="5">Putative DNA-binding transcriptional regulator YafY</fullName>
    </submittedName>
</protein>
<keyword evidence="2" id="KW-0804">Transcription</keyword>
<dbReference type="PROSITE" id="PS51000">
    <property type="entry name" value="HTH_DEOR_2"/>
    <property type="match status" value="1"/>
</dbReference>
<dbReference type="SUPFAM" id="SSF46785">
    <property type="entry name" value="Winged helix' DNA-binding domain"/>
    <property type="match status" value="1"/>
</dbReference>
<evidence type="ECO:0000313" key="5">
    <source>
        <dbReference type="EMBL" id="MBB6214516.1"/>
    </source>
</evidence>
<dbReference type="GO" id="GO:0003700">
    <property type="term" value="F:DNA-binding transcription factor activity"/>
    <property type="evidence" value="ECO:0007669"/>
    <property type="project" value="InterPro"/>
</dbReference>
<dbReference type="Proteomes" id="UP000579281">
    <property type="component" value="Unassembled WGS sequence"/>
</dbReference>
<dbReference type="GO" id="GO:0003677">
    <property type="term" value="F:DNA binding"/>
    <property type="evidence" value="ECO:0007669"/>
    <property type="project" value="UniProtKB-KW"/>
</dbReference>
<evidence type="ECO:0000256" key="3">
    <source>
        <dbReference type="SAM" id="Coils"/>
    </source>
</evidence>
<dbReference type="InterPro" id="IPR001034">
    <property type="entry name" value="DeoR_HTH"/>
</dbReference>
<comment type="caution">
    <text evidence="5">The sequence shown here is derived from an EMBL/GenBank/DDBJ whole genome shotgun (WGS) entry which is preliminary data.</text>
</comment>
<dbReference type="Gene3D" id="1.10.10.10">
    <property type="entry name" value="Winged helix-like DNA-binding domain superfamily/Winged helix DNA-binding domain"/>
    <property type="match status" value="1"/>
</dbReference>
<proteinExistence type="predicted"/>
<reference evidence="5 6" key="1">
    <citation type="submission" date="2020-08" db="EMBL/GenBank/DDBJ databases">
        <title>Genomic Encyclopedia of Type Strains, Phase IV (KMG-IV): sequencing the most valuable type-strain genomes for metagenomic binning, comparative biology and taxonomic classification.</title>
        <authorList>
            <person name="Goeker M."/>
        </authorList>
    </citation>
    <scope>NUCLEOTIDE SEQUENCE [LARGE SCALE GENOMIC DNA]</scope>
    <source>
        <strain evidence="5 6">DSM 103526</strain>
    </source>
</reference>
<dbReference type="Pfam" id="PF13280">
    <property type="entry name" value="WYL"/>
    <property type="match status" value="1"/>
</dbReference>
<dbReference type="PANTHER" id="PTHR34580:SF1">
    <property type="entry name" value="PROTEIN PAFC"/>
    <property type="match status" value="1"/>
</dbReference>
<accession>A0A841KM54</accession>
<dbReference type="EMBL" id="JACHEN010000002">
    <property type="protein sequence ID" value="MBB6214516.1"/>
    <property type="molecule type" value="Genomic_DNA"/>
</dbReference>
<dbReference type="PANTHER" id="PTHR34580">
    <property type="match status" value="1"/>
</dbReference>
<dbReference type="AlphaFoldDB" id="A0A841KM54"/>
<name>A0A841KM54_9FIRM</name>
<keyword evidence="1" id="KW-0805">Transcription regulation</keyword>
<dbReference type="Pfam" id="PF08279">
    <property type="entry name" value="HTH_11"/>
    <property type="match status" value="1"/>
</dbReference>
<organism evidence="5 6">
    <name type="scientific">Anaerosolibacter carboniphilus</name>
    <dbReference type="NCBI Taxonomy" id="1417629"/>
    <lineage>
        <taxon>Bacteria</taxon>
        <taxon>Bacillati</taxon>
        <taxon>Bacillota</taxon>
        <taxon>Clostridia</taxon>
        <taxon>Peptostreptococcales</taxon>
        <taxon>Thermotaleaceae</taxon>
        <taxon>Anaerosolibacter</taxon>
    </lineage>
</organism>
<dbReference type="InterPro" id="IPR036388">
    <property type="entry name" value="WH-like_DNA-bd_sf"/>
</dbReference>
<evidence type="ECO:0000256" key="1">
    <source>
        <dbReference type="ARBA" id="ARBA00023015"/>
    </source>
</evidence>
<dbReference type="InterPro" id="IPR051534">
    <property type="entry name" value="CBASS_pafABC_assoc_protein"/>
</dbReference>
<evidence type="ECO:0000259" key="4">
    <source>
        <dbReference type="PROSITE" id="PS51000"/>
    </source>
</evidence>
<dbReference type="RefSeq" id="WP_184308001.1">
    <property type="nucleotide sequence ID" value="NZ_JACHEN010000002.1"/>
</dbReference>
<dbReference type="InterPro" id="IPR036390">
    <property type="entry name" value="WH_DNA-bd_sf"/>
</dbReference>
<dbReference type="InterPro" id="IPR013196">
    <property type="entry name" value="HTH_11"/>
</dbReference>